<keyword evidence="3" id="KW-1185">Reference proteome</keyword>
<organism evidence="2 3">
    <name type="scientific">Stenotrophomonas terrae</name>
    <dbReference type="NCBI Taxonomy" id="405446"/>
    <lineage>
        <taxon>Bacteria</taxon>
        <taxon>Pseudomonadati</taxon>
        <taxon>Pseudomonadota</taxon>
        <taxon>Gammaproteobacteria</taxon>
        <taxon>Lysobacterales</taxon>
        <taxon>Lysobacteraceae</taxon>
        <taxon>Stenotrophomonas</taxon>
    </lineage>
</organism>
<protein>
    <recommendedName>
        <fullName evidence="1">Roadblock/LAMTOR2 domain-containing protein</fullName>
    </recommendedName>
</protein>
<sequence>MGTPSSNVDSAALETELDQVINRSVGISMLLVSTADGRAIAHRSLNKLDPRRLSAMSNSFLTLGETLSRELGLSTADYVTMSTSQGSMVLVRVAADRPYTLAALGHADTSLAILLYAARDAAARIKQLL</sequence>
<dbReference type="PATRIC" id="fig|405446.3.peg.585"/>
<gene>
    <name evidence="2" type="ORF">ABB27_06275</name>
</gene>
<dbReference type="OrthoDB" id="5986230at2"/>
<dbReference type="SUPFAM" id="SSF103196">
    <property type="entry name" value="Roadblock/LC7 domain"/>
    <property type="match status" value="1"/>
</dbReference>
<feature type="domain" description="Roadblock/LAMTOR2" evidence="1">
    <location>
        <begin position="13"/>
        <end position="105"/>
    </location>
</feature>
<accession>A0A0R0CI18</accession>
<comment type="caution">
    <text evidence="2">The sequence shown here is derived from an EMBL/GenBank/DDBJ whole genome shotgun (WGS) entry which is preliminary data.</text>
</comment>
<name>A0A0R0CI18_9GAMM</name>
<proteinExistence type="predicted"/>
<dbReference type="RefSeq" id="WP_152984457.1">
    <property type="nucleotide sequence ID" value="NZ_LDJJ01000017.1"/>
</dbReference>
<dbReference type="InterPro" id="IPR004942">
    <property type="entry name" value="Roadblock/LAMTOR2_dom"/>
</dbReference>
<dbReference type="Gene3D" id="3.30.450.30">
    <property type="entry name" value="Dynein light chain 2a, cytoplasmic"/>
    <property type="match status" value="1"/>
</dbReference>
<dbReference type="Proteomes" id="UP000051863">
    <property type="component" value="Unassembled WGS sequence"/>
</dbReference>
<dbReference type="EMBL" id="LDJJ01000017">
    <property type="protein sequence ID" value="KRG69455.1"/>
    <property type="molecule type" value="Genomic_DNA"/>
</dbReference>
<evidence type="ECO:0000259" key="1">
    <source>
        <dbReference type="SMART" id="SM00960"/>
    </source>
</evidence>
<dbReference type="SMART" id="SM00960">
    <property type="entry name" value="Robl_LC7"/>
    <property type="match status" value="1"/>
</dbReference>
<dbReference type="Pfam" id="PF03259">
    <property type="entry name" value="Robl_LC7"/>
    <property type="match status" value="1"/>
</dbReference>
<evidence type="ECO:0000313" key="2">
    <source>
        <dbReference type="EMBL" id="KRG69455.1"/>
    </source>
</evidence>
<reference evidence="2 3" key="1">
    <citation type="submission" date="2015-05" db="EMBL/GenBank/DDBJ databases">
        <title>Genome sequencing and analysis of members of genus Stenotrophomonas.</title>
        <authorList>
            <person name="Patil P.P."/>
            <person name="Midha S."/>
            <person name="Patil P.B."/>
        </authorList>
    </citation>
    <scope>NUCLEOTIDE SEQUENCE [LARGE SCALE GENOMIC DNA]</scope>
    <source>
        <strain evidence="2 3">DSM 18941</strain>
    </source>
</reference>
<dbReference type="AlphaFoldDB" id="A0A0R0CI18"/>
<evidence type="ECO:0000313" key="3">
    <source>
        <dbReference type="Proteomes" id="UP000051863"/>
    </source>
</evidence>